<gene>
    <name evidence="2" type="ORF">DFA_12025</name>
</gene>
<dbReference type="AlphaFoldDB" id="F4QFF4"/>
<evidence type="ECO:0000313" key="3">
    <source>
        <dbReference type="Proteomes" id="UP000007797"/>
    </source>
</evidence>
<keyword evidence="1" id="KW-0472">Membrane</keyword>
<sequence length="288" mass="33533">MEKSENYLAIVYEFLYYLSIFLLYFIDPKLEKQWDNVYKLEIKVPSKYKGSIFELEKYFESQLEERVKDFSTGSVLLIQNGSERASSMVRAITAARMSHCAIYLDPSFASAELIPNLSPTLLNRPLLWQAAGEKQSSEYGYKSEGPDLHSMARFLAYYVTVYPKSRFVLRPLKQQMSSANIETIKQFVAKSADQQKQLFCSNIQLTWIHHTALKPFRFLQFLDHLFISENKNRDDYTFCSKLVAETYKHVDIIPKDIDSNAFNPSHFSMPNMTDIFSTKETEIVFNYV</sequence>
<dbReference type="EMBL" id="GL883029">
    <property type="protein sequence ID" value="EGG14255.1"/>
    <property type="molecule type" value="Genomic_DNA"/>
</dbReference>
<keyword evidence="1" id="KW-1133">Transmembrane helix</keyword>
<dbReference type="GeneID" id="14865355"/>
<feature type="transmembrane region" description="Helical" evidence="1">
    <location>
        <begin position="6"/>
        <end position="26"/>
    </location>
</feature>
<evidence type="ECO:0000256" key="1">
    <source>
        <dbReference type="SAM" id="Phobius"/>
    </source>
</evidence>
<dbReference type="Proteomes" id="UP000007797">
    <property type="component" value="Unassembled WGS sequence"/>
</dbReference>
<dbReference type="Gene3D" id="3.90.1720.10">
    <property type="entry name" value="endopeptidase domain like (from Nostoc punctiforme)"/>
    <property type="match status" value="1"/>
</dbReference>
<keyword evidence="3" id="KW-1185">Reference proteome</keyword>
<organism evidence="2 3">
    <name type="scientific">Cavenderia fasciculata</name>
    <name type="common">Slime mold</name>
    <name type="synonym">Dictyostelium fasciculatum</name>
    <dbReference type="NCBI Taxonomy" id="261658"/>
    <lineage>
        <taxon>Eukaryota</taxon>
        <taxon>Amoebozoa</taxon>
        <taxon>Evosea</taxon>
        <taxon>Eumycetozoa</taxon>
        <taxon>Dictyostelia</taxon>
        <taxon>Acytosteliales</taxon>
        <taxon>Cavenderiaceae</taxon>
        <taxon>Cavenderia</taxon>
    </lineage>
</organism>
<dbReference type="KEGG" id="dfa:DFA_12025"/>
<dbReference type="OMA" id="FKESHID"/>
<dbReference type="OrthoDB" id="19536at2759"/>
<protein>
    <submittedName>
        <fullName evidence="2">Uncharacterized protein</fullName>
    </submittedName>
</protein>
<proteinExistence type="predicted"/>
<reference evidence="3" key="1">
    <citation type="journal article" date="2011" name="Genome Res.">
        <title>Phylogeny-wide analysis of social amoeba genomes highlights ancient origins for complex intercellular communication.</title>
        <authorList>
            <person name="Heidel A.J."/>
            <person name="Lawal H.M."/>
            <person name="Felder M."/>
            <person name="Schilde C."/>
            <person name="Helps N.R."/>
            <person name="Tunggal B."/>
            <person name="Rivero F."/>
            <person name="John U."/>
            <person name="Schleicher M."/>
            <person name="Eichinger L."/>
            <person name="Platzer M."/>
            <person name="Noegel A.A."/>
            <person name="Schaap P."/>
            <person name="Gloeckner G."/>
        </authorList>
    </citation>
    <scope>NUCLEOTIDE SEQUENCE [LARGE SCALE GENOMIC DNA]</scope>
    <source>
        <strain evidence="3">SH3</strain>
    </source>
</reference>
<name>F4QFF4_CACFS</name>
<dbReference type="SUPFAM" id="SSF54001">
    <property type="entry name" value="Cysteine proteinases"/>
    <property type="match status" value="1"/>
</dbReference>
<dbReference type="InterPro" id="IPR038765">
    <property type="entry name" value="Papain-like_cys_pep_sf"/>
</dbReference>
<keyword evidence="1" id="KW-0812">Transmembrane</keyword>
<dbReference type="RefSeq" id="XP_004350964.1">
    <property type="nucleotide sequence ID" value="XM_004350912.1"/>
</dbReference>
<evidence type="ECO:0000313" key="2">
    <source>
        <dbReference type="EMBL" id="EGG14255.1"/>
    </source>
</evidence>
<accession>F4QFF4</accession>